<gene>
    <name evidence="2" type="ORF">Poly51_06570</name>
</gene>
<dbReference type="Gene3D" id="1.10.1330.10">
    <property type="entry name" value="Dockerin domain"/>
    <property type="match status" value="1"/>
</dbReference>
<feature type="region of interest" description="Disordered" evidence="1">
    <location>
        <begin position="269"/>
        <end position="293"/>
    </location>
</feature>
<dbReference type="Pfam" id="PF00404">
    <property type="entry name" value="Dockerin_1"/>
    <property type="match status" value="1"/>
</dbReference>
<dbReference type="Proteomes" id="UP000318288">
    <property type="component" value="Unassembled WGS sequence"/>
</dbReference>
<evidence type="ECO:0000313" key="2">
    <source>
        <dbReference type="EMBL" id="TWU60382.1"/>
    </source>
</evidence>
<protein>
    <submittedName>
        <fullName evidence="2">Dockerin type I repeat protein</fullName>
    </submittedName>
</protein>
<dbReference type="RefSeq" id="WP_186775313.1">
    <property type="nucleotide sequence ID" value="NZ_SJPW01000001.1"/>
</dbReference>
<dbReference type="InterPro" id="IPR002105">
    <property type="entry name" value="Dockerin_1_rpt"/>
</dbReference>
<keyword evidence="3" id="KW-1185">Reference proteome</keyword>
<accession>A0A5C6FLF3</accession>
<dbReference type="EMBL" id="SJPW01000001">
    <property type="protein sequence ID" value="TWU60382.1"/>
    <property type="molecule type" value="Genomic_DNA"/>
</dbReference>
<evidence type="ECO:0000313" key="3">
    <source>
        <dbReference type="Proteomes" id="UP000318288"/>
    </source>
</evidence>
<proteinExistence type="predicted"/>
<dbReference type="CDD" id="cd14256">
    <property type="entry name" value="Dockerin_I"/>
    <property type="match status" value="1"/>
</dbReference>
<name>A0A5C6FLF3_9BACT</name>
<dbReference type="GO" id="GO:0004553">
    <property type="term" value="F:hydrolase activity, hydrolyzing O-glycosyl compounds"/>
    <property type="evidence" value="ECO:0007669"/>
    <property type="project" value="InterPro"/>
</dbReference>
<feature type="compositionally biased region" description="Acidic residues" evidence="1">
    <location>
        <begin position="270"/>
        <end position="282"/>
    </location>
</feature>
<sequence>MKKRRSNFESLETRQLLAAGLESCVAADFGVAVPPSSDVFVVGDNRIGESRIAVGMGSDEPAIGYDIALPVLFNPAIDFERYDALQQHGDRIYAIDRNPYSQTSALFVFRPNDEGALEAIAEVPLDFFVERMIVDGDQVLLLGRASPIYYLTTAETTAETVTPGPRVDGTIAVTITLGEETNVVRQSLDGVFQDAHYDDGRLVLTSADYDYDLPDVAGIPPFTWLLRAFELSDAGLQETATIELPYVVQTLLRGNELFVVTSISSHFEDALPDEPAPDDSPDDASGTASRDIPSFRRESSLTRYRFTDDGITEVSSSSLGSGEFISLRVSEDATTAVAIRVDQAPFSQQSIVDLLSFSDDSTDVFETVAFDSFHPSILHADSDYLVLQDWNDDVVMIISLDQTVDLALEDRVHKIEFGVADVWSLSAARLGDSLVVALPWSTSRPADDSTDMRAPTQLIPGAVVTIDLPSAEVVARTSLEGGLLISQFFVIDAEEQRFGFEQYNPAAFTTSRSFQFGRLNANGLFESEHAFTLDEQAEIETTTDHLAVTTSDQLIIRRWSDFENPIAFPLGDPDPVTTAVNDTYSLPTLGEEFLLEVLANDQIVGWNGDAQIVELIGAPQGTEIVRWRSISVPVSALRGVDSLEFQYTIQSGTQTSTATVRIEVISVDRDQIDALVDAVVARAAEDLGVSVEEIERGSVRTDYEATPPIVHLTVSTVDDVAKYTVDLDGQIEQQSVEQRELLVELALRAVDGLGDSITTIHEGDDFWLELTAKDLRPDGDGVYAAFFDLVVPEDQLALTGRLTYADEFGPIGPSNITRARIDDLGAISSEVTHPGNGLQSVLRVHVIAMAAGEVMLLPNQADEVGHETLLRGINEEPPASSIRYVPLGLTILPALVDDPLDIDGDGKISAVDALRVINFLGRYGSLTIDDVLSSSGEVDANGESRVQFDFTNLRRMDVNRNGTITALDALVIINRLGQVTTPADAESIDEIKLVTQIGD</sequence>
<dbReference type="InterPro" id="IPR036439">
    <property type="entry name" value="Dockerin_dom_sf"/>
</dbReference>
<dbReference type="AlphaFoldDB" id="A0A5C6FLF3"/>
<dbReference type="GO" id="GO:0000272">
    <property type="term" value="P:polysaccharide catabolic process"/>
    <property type="evidence" value="ECO:0007669"/>
    <property type="project" value="InterPro"/>
</dbReference>
<organism evidence="2 3">
    <name type="scientific">Rubripirellula tenax</name>
    <dbReference type="NCBI Taxonomy" id="2528015"/>
    <lineage>
        <taxon>Bacteria</taxon>
        <taxon>Pseudomonadati</taxon>
        <taxon>Planctomycetota</taxon>
        <taxon>Planctomycetia</taxon>
        <taxon>Pirellulales</taxon>
        <taxon>Pirellulaceae</taxon>
        <taxon>Rubripirellula</taxon>
    </lineage>
</organism>
<comment type="caution">
    <text evidence="2">The sequence shown here is derived from an EMBL/GenBank/DDBJ whole genome shotgun (WGS) entry which is preliminary data.</text>
</comment>
<reference evidence="2 3" key="1">
    <citation type="submission" date="2019-02" db="EMBL/GenBank/DDBJ databases">
        <title>Deep-cultivation of Planctomycetes and their phenomic and genomic characterization uncovers novel biology.</title>
        <authorList>
            <person name="Wiegand S."/>
            <person name="Jogler M."/>
            <person name="Boedeker C."/>
            <person name="Pinto D."/>
            <person name="Vollmers J."/>
            <person name="Rivas-Marin E."/>
            <person name="Kohn T."/>
            <person name="Peeters S.H."/>
            <person name="Heuer A."/>
            <person name="Rast P."/>
            <person name="Oberbeckmann S."/>
            <person name="Bunk B."/>
            <person name="Jeske O."/>
            <person name="Meyerdierks A."/>
            <person name="Storesund J.E."/>
            <person name="Kallscheuer N."/>
            <person name="Luecker S."/>
            <person name="Lage O.M."/>
            <person name="Pohl T."/>
            <person name="Merkel B.J."/>
            <person name="Hornburger P."/>
            <person name="Mueller R.-W."/>
            <person name="Bruemmer F."/>
            <person name="Labrenz M."/>
            <person name="Spormann A.M."/>
            <person name="Op Den Camp H."/>
            <person name="Overmann J."/>
            <person name="Amann R."/>
            <person name="Jetten M.S.M."/>
            <person name="Mascher T."/>
            <person name="Medema M.H."/>
            <person name="Devos D.P."/>
            <person name="Kaster A.-K."/>
            <person name="Ovreas L."/>
            <person name="Rohde M."/>
            <person name="Galperin M.Y."/>
            <person name="Jogler C."/>
        </authorList>
    </citation>
    <scope>NUCLEOTIDE SEQUENCE [LARGE SCALE GENOMIC DNA]</scope>
    <source>
        <strain evidence="2 3">Poly51</strain>
    </source>
</reference>
<evidence type="ECO:0000256" key="1">
    <source>
        <dbReference type="SAM" id="MobiDB-lite"/>
    </source>
</evidence>